<dbReference type="KEGG" id="smic:SmB9_10760"/>
<dbReference type="InterPro" id="IPR011059">
    <property type="entry name" value="Metal-dep_hydrolase_composite"/>
</dbReference>
<name>A0AAD1G052_SPHMI</name>
<gene>
    <name evidence="3" type="ORF">SmB9_10760</name>
</gene>
<dbReference type="CDD" id="cd01299">
    <property type="entry name" value="Met_dep_hydrolase_A"/>
    <property type="match status" value="1"/>
</dbReference>
<dbReference type="Gene3D" id="3.20.20.140">
    <property type="entry name" value="Metal-dependent hydrolases"/>
    <property type="match status" value="1"/>
</dbReference>
<evidence type="ECO:0000259" key="2">
    <source>
        <dbReference type="Pfam" id="PF01979"/>
    </source>
</evidence>
<dbReference type="GO" id="GO:0016810">
    <property type="term" value="F:hydrolase activity, acting on carbon-nitrogen (but not peptide) bonds"/>
    <property type="evidence" value="ECO:0007669"/>
    <property type="project" value="InterPro"/>
</dbReference>
<evidence type="ECO:0000256" key="1">
    <source>
        <dbReference type="SAM" id="SignalP"/>
    </source>
</evidence>
<dbReference type="AlphaFoldDB" id="A0AAD1G052"/>
<feature type="chain" id="PRO_5042093019" evidence="1">
    <location>
        <begin position="21"/>
        <end position="432"/>
    </location>
</feature>
<dbReference type="Pfam" id="PF01979">
    <property type="entry name" value="Amidohydro_1"/>
    <property type="match status" value="1"/>
</dbReference>
<dbReference type="Proteomes" id="UP000275727">
    <property type="component" value="Chromosome"/>
</dbReference>
<proteinExistence type="predicted"/>
<feature type="signal peptide" evidence="1">
    <location>
        <begin position="1"/>
        <end position="20"/>
    </location>
</feature>
<dbReference type="InterPro" id="IPR006680">
    <property type="entry name" value="Amidohydro-rel"/>
</dbReference>
<dbReference type="InterPro" id="IPR051781">
    <property type="entry name" value="Metallo-dep_Hydrolase"/>
</dbReference>
<accession>A0AAD1G052</accession>
<dbReference type="Gene3D" id="2.30.40.10">
    <property type="entry name" value="Urease, subunit C, domain 1"/>
    <property type="match status" value="1"/>
</dbReference>
<evidence type="ECO:0000313" key="4">
    <source>
        <dbReference type="Proteomes" id="UP000275727"/>
    </source>
</evidence>
<organism evidence="3 4">
    <name type="scientific">Sphingosinicella microcystinivorans</name>
    <dbReference type="NCBI Taxonomy" id="335406"/>
    <lineage>
        <taxon>Bacteria</taxon>
        <taxon>Pseudomonadati</taxon>
        <taxon>Pseudomonadota</taxon>
        <taxon>Alphaproteobacteria</taxon>
        <taxon>Sphingomonadales</taxon>
        <taxon>Sphingosinicellaceae</taxon>
        <taxon>Sphingosinicella</taxon>
    </lineage>
</organism>
<feature type="domain" description="Amidohydrolase-related" evidence="2">
    <location>
        <begin position="73"/>
        <end position="427"/>
    </location>
</feature>
<dbReference type="InterPro" id="IPR057744">
    <property type="entry name" value="OTAase-like"/>
</dbReference>
<evidence type="ECO:0000313" key="3">
    <source>
        <dbReference type="EMBL" id="BBE33418.1"/>
    </source>
</evidence>
<protein>
    <submittedName>
        <fullName evidence="3">Xaa-Pro dipeptidase</fullName>
    </submittedName>
</protein>
<dbReference type="PANTHER" id="PTHR43135:SF3">
    <property type="entry name" value="ALPHA-D-RIBOSE 1-METHYLPHOSPHONATE 5-TRIPHOSPHATE DIPHOSPHATASE"/>
    <property type="match status" value="1"/>
</dbReference>
<sequence>MWALVAVAAVLFAVPGPAVAKDLIVHAGRLIDGTGAPPRADVSIEIRDDRILRIVPGFITRDGAEVIDLSRRTVLPGLIDMHVHMLMGHFGGDQVRELVSNGVYDRLLRAVPQARATLLAGYTSVRDVGSIDAPMAVALKRAIAEGRIEGPRMWVSGPSLGPTAGPSDLSTGLDPDLAHQHWPGLLIDGADAARHRVRLLKRQGADLIKIYVSGGVLSVGDNPKATIMTDDEIRAVVETAHTLGMRVAAHAHGKDAIERASRLGVDSIEHGSYGDEATYALLRKNGTVLVPTLLVVHRLTETARKTPEVFGPTMAEKMLEVGPLMARNLGAAYRAGVRIAAGSDIFGFDGDGQNGVELGLMVDAGVPPMAVIQAATGNAADLLGAAADVGRVAPGRYADLIAVDGDPLVDIRVVERVGFVMKGGVIVKRQLD</sequence>
<reference evidence="3 4" key="1">
    <citation type="submission" date="2018-06" db="EMBL/GenBank/DDBJ databases">
        <title>Complete Genome Sequence of the Microcystin-Degrading Bacterium Sphingosinicella microcystinivorans Strain B-9.</title>
        <authorList>
            <person name="Jin H."/>
            <person name="Nishizawa T."/>
            <person name="Guo Y."/>
            <person name="Nishizawa A."/>
            <person name="Park H."/>
            <person name="Kato H."/>
            <person name="Tsuji K."/>
            <person name="Harada K."/>
        </authorList>
    </citation>
    <scope>NUCLEOTIDE SEQUENCE [LARGE SCALE GENOMIC DNA]</scope>
    <source>
        <strain evidence="3 4">B9</strain>
    </source>
</reference>
<dbReference type="EMBL" id="AP018711">
    <property type="protein sequence ID" value="BBE33418.1"/>
    <property type="molecule type" value="Genomic_DNA"/>
</dbReference>
<dbReference type="PANTHER" id="PTHR43135">
    <property type="entry name" value="ALPHA-D-RIBOSE 1-METHYLPHOSPHONATE 5-TRIPHOSPHATE DIPHOSPHATASE"/>
    <property type="match status" value="1"/>
</dbReference>
<dbReference type="SUPFAM" id="SSF51556">
    <property type="entry name" value="Metallo-dependent hydrolases"/>
    <property type="match status" value="1"/>
</dbReference>
<dbReference type="InterPro" id="IPR032466">
    <property type="entry name" value="Metal_Hydrolase"/>
</dbReference>
<dbReference type="SUPFAM" id="SSF51338">
    <property type="entry name" value="Composite domain of metallo-dependent hydrolases"/>
    <property type="match status" value="1"/>
</dbReference>
<keyword evidence="1" id="KW-0732">Signal</keyword>